<dbReference type="InterPro" id="IPR059000">
    <property type="entry name" value="ATPase_P-type_domA"/>
</dbReference>
<evidence type="ECO:0000313" key="4">
    <source>
        <dbReference type="Proteomes" id="UP000626092"/>
    </source>
</evidence>
<dbReference type="Gene3D" id="2.70.150.10">
    <property type="entry name" value="Calcium-transporting ATPase, cytoplasmic transduction domain A"/>
    <property type="match status" value="1"/>
</dbReference>
<proteinExistence type="predicted"/>
<comment type="caution">
    <text evidence="3">The sequence shown here is derived from an EMBL/GenBank/DDBJ whole genome shotgun (WGS) entry which is preliminary data.</text>
</comment>
<feature type="domain" description="P-type ATPase A" evidence="2">
    <location>
        <begin position="18"/>
        <end position="67"/>
    </location>
</feature>
<dbReference type="InterPro" id="IPR008250">
    <property type="entry name" value="ATPase_P-typ_transduc_dom_A_sf"/>
</dbReference>
<protein>
    <recommendedName>
        <fullName evidence="2">P-type ATPase A domain-containing protein</fullName>
    </recommendedName>
</protein>
<dbReference type="GO" id="GO:0000166">
    <property type="term" value="F:nucleotide binding"/>
    <property type="evidence" value="ECO:0007669"/>
    <property type="project" value="InterPro"/>
</dbReference>
<dbReference type="EMBL" id="WJXA01000005">
    <property type="protein sequence ID" value="KAF7142795.1"/>
    <property type="molecule type" value="Genomic_DNA"/>
</dbReference>
<dbReference type="Gene3D" id="3.40.1110.10">
    <property type="entry name" value="Calcium-transporting ATPase, cytoplasmic domain N"/>
    <property type="match status" value="1"/>
</dbReference>
<gene>
    <name evidence="3" type="ORF">RHSIM_Rhsim05G0090400</name>
</gene>
<accession>A0A834LPL9</accession>
<dbReference type="PANTHER" id="PTHR42861">
    <property type="entry name" value="CALCIUM-TRANSPORTING ATPASE"/>
    <property type="match status" value="1"/>
</dbReference>
<keyword evidence="1" id="KW-0460">Magnesium</keyword>
<dbReference type="OrthoDB" id="1735981at2759"/>
<dbReference type="SUPFAM" id="SSF81653">
    <property type="entry name" value="Calcium ATPase, transduction domain A"/>
    <property type="match status" value="1"/>
</dbReference>
<evidence type="ECO:0000313" key="3">
    <source>
        <dbReference type="EMBL" id="KAF7142795.1"/>
    </source>
</evidence>
<name>A0A834LPL9_RHOSS</name>
<evidence type="ECO:0000259" key="2">
    <source>
        <dbReference type="Pfam" id="PF00122"/>
    </source>
</evidence>
<sequence>MAVEGRRGRCGCYGGERKSALTGESLPAIKSLGDGVYSGSTCKQGEIEAVVIATGVHTFFGKATHLVVSIPSLARLLTLWTAQTKLVTFRSAPDVLTAIETFFICSIAVGMEIEIIVMYPIQHRDYSLEIDNLLVFARGVGADTVVLMATRASRVENQDAIDTAIVGTLADPKEACRLLQGLGRLAFKRFTSFRLTPLISIDSEGKMHRVSKAAPEQILNLAHNNSEIERKVHPVIDKFAETFFV</sequence>
<reference evidence="3" key="1">
    <citation type="submission" date="2019-11" db="EMBL/GenBank/DDBJ databases">
        <authorList>
            <person name="Liu Y."/>
            <person name="Hou J."/>
            <person name="Li T.-Q."/>
            <person name="Guan C.-H."/>
            <person name="Wu X."/>
            <person name="Wu H.-Z."/>
            <person name="Ling F."/>
            <person name="Zhang R."/>
            <person name="Shi X.-G."/>
            <person name="Ren J.-P."/>
            <person name="Chen E.-F."/>
            <person name="Sun J.-M."/>
        </authorList>
    </citation>
    <scope>NUCLEOTIDE SEQUENCE</scope>
    <source>
        <strain evidence="3">Adult_tree_wgs_1</strain>
        <tissue evidence="3">Leaves</tissue>
    </source>
</reference>
<dbReference type="Proteomes" id="UP000626092">
    <property type="component" value="Unassembled WGS sequence"/>
</dbReference>
<dbReference type="Pfam" id="PF00122">
    <property type="entry name" value="E1-E2_ATPase"/>
    <property type="match status" value="1"/>
</dbReference>
<keyword evidence="4" id="KW-1185">Reference proteome</keyword>
<dbReference type="AlphaFoldDB" id="A0A834LPL9"/>
<dbReference type="InterPro" id="IPR023299">
    <property type="entry name" value="ATPase_P-typ_cyto_dom_N"/>
</dbReference>
<evidence type="ECO:0000256" key="1">
    <source>
        <dbReference type="ARBA" id="ARBA00022842"/>
    </source>
</evidence>
<organism evidence="3 4">
    <name type="scientific">Rhododendron simsii</name>
    <name type="common">Sims's rhododendron</name>
    <dbReference type="NCBI Taxonomy" id="118357"/>
    <lineage>
        <taxon>Eukaryota</taxon>
        <taxon>Viridiplantae</taxon>
        <taxon>Streptophyta</taxon>
        <taxon>Embryophyta</taxon>
        <taxon>Tracheophyta</taxon>
        <taxon>Spermatophyta</taxon>
        <taxon>Magnoliopsida</taxon>
        <taxon>eudicotyledons</taxon>
        <taxon>Gunneridae</taxon>
        <taxon>Pentapetalae</taxon>
        <taxon>asterids</taxon>
        <taxon>Ericales</taxon>
        <taxon>Ericaceae</taxon>
        <taxon>Ericoideae</taxon>
        <taxon>Rhodoreae</taxon>
        <taxon>Rhododendron</taxon>
    </lineage>
</organism>